<dbReference type="OrthoDB" id="1934703at2759"/>
<dbReference type="AlphaFoldDB" id="A0A5N6NN21"/>
<organism evidence="1 2">
    <name type="scientific">Mikania micrantha</name>
    <name type="common">bitter vine</name>
    <dbReference type="NCBI Taxonomy" id="192012"/>
    <lineage>
        <taxon>Eukaryota</taxon>
        <taxon>Viridiplantae</taxon>
        <taxon>Streptophyta</taxon>
        <taxon>Embryophyta</taxon>
        <taxon>Tracheophyta</taxon>
        <taxon>Spermatophyta</taxon>
        <taxon>Magnoliopsida</taxon>
        <taxon>eudicotyledons</taxon>
        <taxon>Gunneridae</taxon>
        <taxon>Pentapetalae</taxon>
        <taxon>asterids</taxon>
        <taxon>campanulids</taxon>
        <taxon>Asterales</taxon>
        <taxon>Asteraceae</taxon>
        <taxon>Asteroideae</taxon>
        <taxon>Heliantheae alliance</taxon>
        <taxon>Eupatorieae</taxon>
        <taxon>Mikania</taxon>
    </lineage>
</organism>
<dbReference type="EMBL" id="SZYD01000010">
    <property type="protein sequence ID" value="KAD4981723.1"/>
    <property type="molecule type" value="Genomic_DNA"/>
</dbReference>
<evidence type="ECO:0000313" key="1">
    <source>
        <dbReference type="EMBL" id="KAD4981723.1"/>
    </source>
</evidence>
<evidence type="ECO:0000313" key="2">
    <source>
        <dbReference type="Proteomes" id="UP000326396"/>
    </source>
</evidence>
<dbReference type="Proteomes" id="UP000326396">
    <property type="component" value="Linkage Group LG18"/>
</dbReference>
<accession>A0A5N6NN21</accession>
<comment type="caution">
    <text evidence="1">The sequence shown here is derived from an EMBL/GenBank/DDBJ whole genome shotgun (WGS) entry which is preliminary data.</text>
</comment>
<name>A0A5N6NN21_9ASTR</name>
<reference evidence="1 2" key="1">
    <citation type="submission" date="2019-05" db="EMBL/GenBank/DDBJ databases">
        <title>Mikania micrantha, genome provides insights into the molecular mechanism of rapid growth.</title>
        <authorList>
            <person name="Liu B."/>
        </authorList>
    </citation>
    <scope>NUCLEOTIDE SEQUENCE [LARGE SCALE GENOMIC DNA]</scope>
    <source>
        <strain evidence="1">NLD-2019</strain>
        <tissue evidence="1">Leaf</tissue>
    </source>
</reference>
<proteinExistence type="predicted"/>
<sequence length="163" mass="18740">MQDLVCKDAAANVINWFTGTKSENKLVRKRWQLAHGFQSCYGPWHSFGNIGHFWCIGGVICGDASVPSSSSRGVRGPIDRFMGSARDNEDGSLLNEKITPASAKEHRNRVSSYKEIRDIIDKKRHRDLRVAAYYLNPQYRWRPNVSEHAEIKRRLYNVMARFV</sequence>
<gene>
    <name evidence="1" type="ORF">E3N88_18394</name>
</gene>
<protein>
    <submittedName>
        <fullName evidence="1">Uncharacterized protein</fullName>
    </submittedName>
</protein>
<keyword evidence="2" id="KW-1185">Reference proteome</keyword>